<reference evidence="2 3" key="1">
    <citation type="submission" date="2016-10" db="EMBL/GenBank/DDBJ databases">
        <authorList>
            <person name="de Groot N.N."/>
        </authorList>
    </citation>
    <scope>NUCLEOTIDE SEQUENCE [LARGE SCALE GENOMIC DNA]</scope>
    <source>
        <strain evidence="2 3">DSM 25186</strain>
    </source>
</reference>
<gene>
    <name evidence="2" type="ORF">SAMN05421823_102434</name>
</gene>
<keyword evidence="1" id="KW-0812">Transmembrane</keyword>
<accession>A0A1G9AWZ6</accession>
<keyword evidence="1" id="KW-0472">Membrane</keyword>
<organism evidence="2 3">
    <name type="scientific">Catalinimonas alkaloidigena</name>
    <dbReference type="NCBI Taxonomy" id="1075417"/>
    <lineage>
        <taxon>Bacteria</taxon>
        <taxon>Pseudomonadati</taxon>
        <taxon>Bacteroidota</taxon>
        <taxon>Cytophagia</taxon>
        <taxon>Cytophagales</taxon>
        <taxon>Catalimonadaceae</taxon>
        <taxon>Catalinimonas</taxon>
    </lineage>
</organism>
<dbReference type="RefSeq" id="WP_089680083.1">
    <property type="nucleotide sequence ID" value="NZ_FNFO01000002.1"/>
</dbReference>
<protein>
    <submittedName>
        <fullName evidence="2">Uncharacterized protein</fullName>
    </submittedName>
</protein>
<evidence type="ECO:0000313" key="3">
    <source>
        <dbReference type="Proteomes" id="UP000198510"/>
    </source>
</evidence>
<feature type="transmembrane region" description="Helical" evidence="1">
    <location>
        <begin position="52"/>
        <end position="75"/>
    </location>
</feature>
<evidence type="ECO:0000313" key="2">
    <source>
        <dbReference type="EMBL" id="SDK31851.1"/>
    </source>
</evidence>
<keyword evidence="3" id="KW-1185">Reference proteome</keyword>
<feature type="transmembrane region" description="Helical" evidence="1">
    <location>
        <begin position="96"/>
        <end position="122"/>
    </location>
</feature>
<feature type="transmembrane region" description="Helical" evidence="1">
    <location>
        <begin position="20"/>
        <end position="40"/>
    </location>
</feature>
<keyword evidence="1" id="KW-1133">Transmembrane helix</keyword>
<sequence>MQETIVFYAAAYQQLASISAVLGGLAFTAAAALLATGAGMNAPNALNPPAKITIVTAVVSAVGLIVAALMWSLMAADLSRLAIRPDETAAARITNLNWLPSLAMLLGAVLFFASIGASGWIASRKLGWVTSVAGGLGVVAVVLMILLFSN</sequence>
<proteinExistence type="predicted"/>
<feature type="transmembrane region" description="Helical" evidence="1">
    <location>
        <begin position="128"/>
        <end position="148"/>
    </location>
</feature>
<dbReference type="Proteomes" id="UP000198510">
    <property type="component" value="Unassembled WGS sequence"/>
</dbReference>
<dbReference type="EMBL" id="FNFO01000002">
    <property type="protein sequence ID" value="SDK31851.1"/>
    <property type="molecule type" value="Genomic_DNA"/>
</dbReference>
<dbReference type="AlphaFoldDB" id="A0A1G9AWZ6"/>
<name>A0A1G9AWZ6_9BACT</name>
<evidence type="ECO:0000256" key="1">
    <source>
        <dbReference type="SAM" id="Phobius"/>
    </source>
</evidence>
<dbReference type="STRING" id="1075417.SAMN05421823_102434"/>